<organism evidence="4 5">
    <name type="scientific">Legionella resiliens</name>
    <dbReference type="NCBI Taxonomy" id="2905958"/>
    <lineage>
        <taxon>Bacteria</taxon>
        <taxon>Pseudomonadati</taxon>
        <taxon>Pseudomonadota</taxon>
        <taxon>Gammaproteobacteria</taxon>
        <taxon>Legionellales</taxon>
        <taxon>Legionellaceae</taxon>
        <taxon>Legionella</taxon>
    </lineage>
</organism>
<dbReference type="Pfam" id="PF00583">
    <property type="entry name" value="Acetyltransf_1"/>
    <property type="match status" value="1"/>
</dbReference>
<feature type="domain" description="N-acetyltransferase" evidence="3">
    <location>
        <begin position="7"/>
        <end position="142"/>
    </location>
</feature>
<evidence type="ECO:0000313" key="5">
    <source>
        <dbReference type="Proteomes" id="UP001320170"/>
    </source>
</evidence>
<proteinExistence type="predicted"/>
<evidence type="ECO:0000313" key="4">
    <source>
        <dbReference type="EMBL" id="MCE3532956.1"/>
    </source>
</evidence>
<accession>A0ABS8X544</accession>
<dbReference type="PROSITE" id="PS51186">
    <property type="entry name" value="GNAT"/>
    <property type="match status" value="1"/>
</dbReference>
<dbReference type="InterPro" id="IPR050680">
    <property type="entry name" value="YpeA/RimI_acetyltransf"/>
</dbReference>
<reference evidence="4 5" key="1">
    <citation type="journal article" date="2024" name="Pathogens">
        <title>Characterization of a Novel Species of Legionella Isolated from a Healthcare Facility: Legionella resiliens sp. nov.</title>
        <authorList>
            <person name="Cristino S."/>
            <person name="Pascale M.R."/>
            <person name="Marino F."/>
            <person name="Derelitto C."/>
            <person name="Salaris S."/>
            <person name="Orsini M."/>
            <person name="Squarzoni S."/>
            <person name="Grottola A."/>
            <person name="Girolamini L."/>
        </authorList>
    </citation>
    <scope>NUCLEOTIDE SEQUENCE [LARGE SCALE GENOMIC DNA]</scope>
    <source>
        <strain evidence="4 5">8cVS16</strain>
    </source>
</reference>
<dbReference type="Proteomes" id="UP001320170">
    <property type="component" value="Unassembled WGS sequence"/>
</dbReference>
<dbReference type="RefSeq" id="WP_232891002.1">
    <property type="nucleotide sequence ID" value="NZ_JAJSPM010000008.1"/>
</dbReference>
<dbReference type="Gene3D" id="3.40.630.30">
    <property type="match status" value="1"/>
</dbReference>
<dbReference type="CDD" id="cd04301">
    <property type="entry name" value="NAT_SF"/>
    <property type="match status" value="1"/>
</dbReference>
<protein>
    <submittedName>
        <fullName evidence="4">GNAT family N-acetyltransferase</fullName>
    </submittedName>
</protein>
<sequence length="167" mass="19673">MQKNRNTMIEFYDSLPHDVEEIMREDLVAYETTHGIDVNYKPFCLVLRGKNQEIYGVLNAFTAFAEIYIDDMWVHQHHRNKGYGRMLLHALEEQFQGKGFNNINLVTSAFQSPDFYKKCGFEIEFIRKNIKNPKLTKTFFIKYFKDEIQTQGRCGLSTKPAINFLVK</sequence>
<comment type="caution">
    <text evidence="4">The sequence shown here is derived from an EMBL/GenBank/DDBJ whole genome shotgun (WGS) entry which is preliminary data.</text>
</comment>
<evidence type="ECO:0000256" key="2">
    <source>
        <dbReference type="ARBA" id="ARBA00023315"/>
    </source>
</evidence>
<name>A0ABS8X544_9GAMM</name>
<evidence type="ECO:0000259" key="3">
    <source>
        <dbReference type="PROSITE" id="PS51186"/>
    </source>
</evidence>
<evidence type="ECO:0000256" key="1">
    <source>
        <dbReference type="ARBA" id="ARBA00022679"/>
    </source>
</evidence>
<dbReference type="InterPro" id="IPR016181">
    <property type="entry name" value="Acyl_CoA_acyltransferase"/>
</dbReference>
<dbReference type="PANTHER" id="PTHR43420">
    <property type="entry name" value="ACETYLTRANSFERASE"/>
    <property type="match status" value="1"/>
</dbReference>
<keyword evidence="5" id="KW-1185">Reference proteome</keyword>
<dbReference type="EMBL" id="JAJTND010000004">
    <property type="protein sequence ID" value="MCE3532956.1"/>
    <property type="molecule type" value="Genomic_DNA"/>
</dbReference>
<dbReference type="InterPro" id="IPR000182">
    <property type="entry name" value="GNAT_dom"/>
</dbReference>
<keyword evidence="2" id="KW-0012">Acyltransferase</keyword>
<keyword evidence="1" id="KW-0808">Transferase</keyword>
<dbReference type="SUPFAM" id="SSF55729">
    <property type="entry name" value="Acyl-CoA N-acyltransferases (Nat)"/>
    <property type="match status" value="1"/>
</dbReference>
<gene>
    <name evidence="4" type="ORF">LXO92_11265</name>
</gene>